<accession>C9AC20</accession>
<dbReference type="Proteomes" id="UP000012675">
    <property type="component" value="Chromosome"/>
</dbReference>
<organism evidence="1 2">
    <name type="scientific">Enterococcus casseliflavus EC20</name>
    <dbReference type="NCBI Taxonomy" id="565655"/>
    <lineage>
        <taxon>Bacteria</taxon>
        <taxon>Bacillati</taxon>
        <taxon>Bacillota</taxon>
        <taxon>Bacilli</taxon>
        <taxon>Lactobacillales</taxon>
        <taxon>Enterococcaceae</taxon>
        <taxon>Enterococcus</taxon>
    </lineage>
</organism>
<evidence type="ECO:0000313" key="2">
    <source>
        <dbReference type="Proteomes" id="UP000012675"/>
    </source>
</evidence>
<dbReference type="KEGG" id="ecas:ECBG_02698"/>
<dbReference type="eggNOG" id="COG1737">
    <property type="taxonomic scope" value="Bacteria"/>
</dbReference>
<dbReference type="EMBL" id="CP004856">
    <property type="protein sequence ID" value="EEV40429.1"/>
    <property type="molecule type" value="Genomic_DNA"/>
</dbReference>
<name>C9AC20_ENTCA</name>
<dbReference type="GeneID" id="61006878"/>
<evidence type="ECO:0000313" key="1">
    <source>
        <dbReference type="EMBL" id="EEV40429.1"/>
    </source>
</evidence>
<reference evidence="1 2" key="1">
    <citation type="submission" date="2009-02" db="EMBL/GenBank/DDBJ databases">
        <authorList>
            <consortium name="The Broad Institute Genome Sequencing Platform"/>
            <person name="Feldgarden M."/>
            <person name="Young S.K."/>
            <person name="Kodira C.D."/>
            <person name="Zeng Q."/>
            <person name="Koehrsen M."/>
            <person name="Alvarado L."/>
            <person name="Berlin A."/>
            <person name="Borenstein D."/>
            <person name="Chen Z."/>
            <person name="Engels R."/>
            <person name="Freedman E."/>
            <person name="Gellesch M."/>
            <person name="Goldberg J."/>
            <person name="Griggs A."/>
            <person name="Gujja S."/>
            <person name="Heiman D."/>
            <person name="Hepburn T."/>
            <person name="Howarth C."/>
            <person name="Jen D."/>
            <person name="Larson L."/>
            <person name="Lewis B."/>
            <person name="Mehta T."/>
            <person name="Park D."/>
            <person name="Pearson M."/>
            <person name="Roberts A."/>
            <person name="Saif S."/>
            <person name="Shea T."/>
            <person name="Shenoy N."/>
            <person name="Sisk P."/>
            <person name="Stolte C."/>
            <person name="Sykes S."/>
            <person name="Walk T."/>
            <person name="White J."/>
            <person name="Yandava C."/>
            <person name="Gilmore M."/>
            <person name="Manson J."/>
            <person name="Palmer K."/>
            <person name="Carniol K."/>
            <person name="Lander E."/>
            <person name="Nusbaum C."/>
            <person name="Galagan J."/>
            <person name="Birren B."/>
        </authorList>
    </citation>
    <scope>NUCLEOTIDE SEQUENCE [LARGE SCALE GENOMIC DNA]</scope>
    <source>
        <strain evidence="1 2">EC20</strain>
    </source>
</reference>
<protein>
    <submittedName>
        <fullName evidence="1">Uncharacterized protein</fullName>
    </submittedName>
</protein>
<sequence>MYLFQKIEEAAFKKNDARRTIGDFLLSNREKVSEYSMEEIENLTNTLNAC</sequence>
<reference evidence="1 2" key="2">
    <citation type="submission" date="2013-03" db="EMBL/GenBank/DDBJ databases">
        <title>The Genome Sequence of Enterococcus casseliflavus EC20 (899205).</title>
        <authorList>
            <consortium name="The Broad Institute Genomics Platform"/>
            <consortium name="The Broad Institute Genome Sequencing Center for Infectious Disease"/>
            <person name="Russ C."/>
            <person name="Feldgarden M."/>
            <person name="Gilmore M."/>
            <person name="Manson J."/>
            <person name="Palmer K."/>
            <person name="Carniol K."/>
            <person name="Walker B."/>
            <person name="Young S.K."/>
            <person name="Zeng Q."/>
            <person name="Gargeya S."/>
            <person name="Fitzgerald M."/>
            <person name="Haas B."/>
            <person name="Abouelleil A."/>
            <person name="Allen A.W."/>
            <person name="Alvarado L."/>
            <person name="Arachchi H.M."/>
            <person name="Berlin A.M."/>
            <person name="Chapman S.B."/>
            <person name="Gainer-Dewar J."/>
            <person name="Goldberg J."/>
            <person name="Griggs A."/>
            <person name="Gujja S."/>
            <person name="Hansen M."/>
            <person name="Howarth C."/>
            <person name="Imamovic A."/>
            <person name="Ireland A."/>
            <person name="Larimer J."/>
            <person name="McCowan C."/>
            <person name="Murphy C."/>
            <person name="Pearson M."/>
            <person name="Poon T.W."/>
            <person name="Priest M."/>
            <person name="Roberts A."/>
            <person name="Saif S."/>
            <person name="Shea T."/>
            <person name="Sisk P."/>
            <person name="Sykes S."/>
            <person name="Wortman J."/>
            <person name="Nusbaum C."/>
            <person name="Birren B."/>
        </authorList>
    </citation>
    <scope>NUCLEOTIDE SEQUENCE [LARGE SCALE GENOMIC DNA]</scope>
    <source>
        <strain evidence="1 2">EC20</strain>
    </source>
</reference>
<gene>
    <name evidence="1" type="ORF">ECBG_02698</name>
</gene>
<dbReference type="AlphaFoldDB" id="C9AC20"/>
<keyword evidence="2" id="KW-1185">Reference proteome</keyword>
<dbReference type="HOGENOM" id="CLU_3117414_0_0_9"/>
<proteinExistence type="predicted"/>
<dbReference type="RefSeq" id="WP_015510235.1">
    <property type="nucleotide sequence ID" value="NC_020995.1"/>
</dbReference>